<sequence>LVKMKKRDGDIASLIRKMAAKKSASSSPSVPSTDAAAHGSSGENGPSIPSTDASRISGENGPLIASTEAQQHEGSGSTPASSPPMLPPRPPWPPPVYSPDHLPQDPADRLPIASYPINDQDAVRRAYIMKAQERYISYLNPSAQIDDVIVGVDSEERRLYKIRLTYSLRCLRFLLNQGLAFRGHDESEESKNRENFLELLKWLASNNEEVDKYVLKNAPGNCQLTCSDIQKEIIQCCAMETRRKILEDLGDDHYCILANEATDASHKQQLAVCLRYVDKLGRPCEHFLGVVHVEDTTSLTLKSAIQDLLELSMLRNVNLQNILKAIEYGEIHTGQGLNQEMGLARPGDTRWGSHYKTVVHIISMYSAILNVLISLGNDIAQNTDWPKIRAMVLALESFDFIFSAHLMVTILGYTNELYLCLQRRDQDILNAMSLVGVAKNRMQQLRANGWVPFLQKVTLFCNQHGIQIPEMDANYVPFGRSPRHFPIQTNDDRFRRQIYIGIIDHIIQELDTRFDEYPNDISSSDLIRLEMQLDNYIDDMRREESFQGLNNLVDLSVKLVETKRDIVYDLVYLLIKLTLILPVATASVERAFPAMNFVKNDMRNRMSDSLLDDCLVTFIERDIFLTVDENDIIESFMSIRRRRPDMR</sequence>
<dbReference type="InterPro" id="IPR025398">
    <property type="entry name" value="DUF4371"/>
</dbReference>
<evidence type="ECO:0000256" key="1">
    <source>
        <dbReference type="SAM" id="MobiDB-lite"/>
    </source>
</evidence>
<dbReference type="Gramene" id="TVU25927">
    <property type="protein sequence ID" value="TVU25927"/>
    <property type="gene ID" value="EJB05_28448"/>
</dbReference>
<feature type="non-terminal residue" evidence="3">
    <location>
        <position position="1"/>
    </location>
</feature>
<accession>A0A5J9US12</accession>
<feature type="compositionally biased region" description="Polar residues" evidence="1">
    <location>
        <begin position="41"/>
        <end position="54"/>
    </location>
</feature>
<gene>
    <name evidence="3" type="ORF">EJB05_28448</name>
</gene>
<dbReference type="PANTHER" id="PTHR11697">
    <property type="entry name" value="GENERAL TRANSCRIPTION FACTOR 2-RELATED ZINC FINGER PROTEIN"/>
    <property type="match status" value="1"/>
</dbReference>
<proteinExistence type="predicted"/>
<reference evidence="3 4" key="1">
    <citation type="journal article" date="2019" name="Sci. Rep.">
        <title>A high-quality genome of Eragrostis curvula grass provides insights into Poaceae evolution and supports new strategies to enhance forage quality.</title>
        <authorList>
            <person name="Carballo J."/>
            <person name="Santos B.A.C.M."/>
            <person name="Zappacosta D."/>
            <person name="Garbus I."/>
            <person name="Selva J.P."/>
            <person name="Gallo C.A."/>
            <person name="Diaz A."/>
            <person name="Albertini E."/>
            <person name="Caccamo M."/>
            <person name="Echenique V."/>
        </authorList>
    </citation>
    <scope>NUCLEOTIDE SEQUENCE [LARGE SCALE GENOMIC DNA]</scope>
    <source>
        <strain evidence="4">cv. Victoria</strain>
        <tissue evidence="3">Leaf</tissue>
    </source>
</reference>
<dbReference type="EMBL" id="RWGY01000013">
    <property type="protein sequence ID" value="TVU25927.1"/>
    <property type="molecule type" value="Genomic_DNA"/>
</dbReference>
<dbReference type="InterPro" id="IPR055298">
    <property type="entry name" value="AtLOH3-like"/>
</dbReference>
<keyword evidence="4" id="KW-1185">Reference proteome</keyword>
<name>A0A5J9US12_9POAL</name>
<evidence type="ECO:0000313" key="4">
    <source>
        <dbReference type="Proteomes" id="UP000324897"/>
    </source>
</evidence>
<evidence type="ECO:0000313" key="3">
    <source>
        <dbReference type="EMBL" id="TVU25927.1"/>
    </source>
</evidence>
<comment type="caution">
    <text evidence="3">The sequence shown here is derived from an EMBL/GenBank/DDBJ whole genome shotgun (WGS) entry which is preliminary data.</text>
</comment>
<dbReference type="SUPFAM" id="SSF53098">
    <property type="entry name" value="Ribonuclease H-like"/>
    <property type="match status" value="1"/>
</dbReference>
<dbReference type="AlphaFoldDB" id="A0A5J9US12"/>
<dbReference type="Pfam" id="PF14291">
    <property type="entry name" value="DUF4371"/>
    <property type="match status" value="1"/>
</dbReference>
<organism evidence="3 4">
    <name type="scientific">Eragrostis curvula</name>
    <name type="common">weeping love grass</name>
    <dbReference type="NCBI Taxonomy" id="38414"/>
    <lineage>
        <taxon>Eukaryota</taxon>
        <taxon>Viridiplantae</taxon>
        <taxon>Streptophyta</taxon>
        <taxon>Embryophyta</taxon>
        <taxon>Tracheophyta</taxon>
        <taxon>Spermatophyta</taxon>
        <taxon>Magnoliopsida</taxon>
        <taxon>Liliopsida</taxon>
        <taxon>Poales</taxon>
        <taxon>Poaceae</taxon>
        <taxon>PACMAD clade</taxon>
        <taxon>Chloridoideae</taxon>
        <taxon>Eragrostideae</taxon>
        <taxon>Eragrostidinae</taxon>
        <taxon>Eragrostis</taxon>
    </lineage>
</organism>
<dbReference type="InterPro" id="IPR012337">
    <property type="entry name" value="RNaseH-like_sf"/>
</dbReference>
<feature type="domain" description="DUF4371" evidence="2">
    <location>
        <begin position="159"/>
        <end position="309"/>
    </location>
</feature>
<protein>
    <recommendedName>
        <fullName evidence="2">DUF4371 domain-containing protein</fullName>
    </recommendedName>
</protein>
<dbReference type="PANTHER" id="PTHR11697:SF230">
    <property type="entry name" value="ZINC FINGER, MYM DOMAIN CONTAINING 1"/>
    <property type="match status" value="1"/>
</dbReference>
<evidence type="ECO:0000259" key="2">
    <source>
        <dbReference type="Pfam" id="PF14291"/>
    </source>
</evidence>
<dbReference type="OrthoDB" id="1928493at2759"/>
<feature type="region of interest" description="Disordered" evidence="1">
    <location>
        <begin position="18"/>
        <end position="112"/>
    </location>
</feature>
<dbReference type="Proteomes" id="UP000324897">
    <property type="component" value="Chromosome 2"/>
</dbReference>
<feature type="compositionally biased region" description="Pro residues" evidence="1">
    <location>
        <begin position="81"/>
        <end position="97"/>
    </location>
</feature>
<feature type="compositionally biased region" description="Polar residues" evidence="1">
    <location>
        <begin position="67"/>
        <end position="76"/>
    </location>
</feature>
<feature type="compositionally biased region" description="Low complexity" evidence="1">
    <location>
        <begin position="21"/>
        <end position="37"/>
    </location>
</feature>